<dbReference type="RefSeq" id="WP_141340813.1">
    <property type="nucleotide sequence ID" value="NZ_CP121646.1"/>
</dbReference>
<proteinExistence type="predicted"/>
<accession>A0ABY8JJB0</accession>
<keyword evidence="2" id="KW-1185">Reference proteome</keyword>
<protein>
    <submittedName>
        <fullName evidence="1">Uncharacterized protein</fullName>
    </submittedName>
</protein>
<reference evidence="1 2" key="1">
    <citation type="submission" date="2023-04" db="EMBL/GenBank/DDBJ databases">
        <title>Australian commercial rhizobial inoculants.</title>
        <authorList>
            <person name="Kohlmeier M.G."/>
            <person name="O'Hara G.W."/>
            <person name="Colombi E."/>
            <person name="Ramsay J.P."/>
            <person name="Terpolilli J."/>
        </authorList>
    </citation>
    <scope>NUCLEOTIDE SEQUENCE [LARGE SCALE GENOMIC DNA]</scope>
    <source>
        <strain evidence="1 2">CB627</strain>
    </source>
</reference>
<gene>
    <name evidence="1" type="ORF">QA636_08140</name>
</gene>
<evidence type="ECO:0000313" key="2">
    <source>
        <dbReference type="Proteomes" id="UP001221546"/>
    </source>
</evidence>
<evidence type="ECO:0000313" key="1">
    <source>
        <dbReference type="EMBL" id="WFU65477.1"/>
    </source>
</evidence>
<dbReference type="Proteomes" id="UP001221546">
    <property type="component" value="Chromosome"/>
</dbReference>
<organism evidence="1 2">
    <name type="scientific">Bradyrhizobium brasilense</name>
    <dbReference type="NCBI Taxonomy" id="1419277"/>
    <lineage>
        <taxon>Bacteria</taxon>
        <taxon>Pseudomonadati</taxon>
        <taxon>Pseudomonadota</taxon>
        <taxon>Alphaproteobacteria</taxon>
        <taxon>Hyphomicrobiales</taxon>
        <taxon>Nitrobacteraceae</taxon>
        <taxon>Bradyrhizobium</taxon>
    </lineage>
</organism>
<sequence length="82" mass="8533">MSTIGAGCPHALIRAAPELILFSAGAIGIFDIILTAHQAAPTGDGLEKEAALHARAHQCAAQFHEARLKKSAMGLCVDQSLQ</sequence>
<dbReference type="EMBL" id="CP121646">
    <property type="protein sequence ID" value="WFU65477.1"/>
    <property type="molecule type" value="Genomic_DNA"/>
</dbReference>
<name>A0ABY8JJB0_9BRAD</name>